<dbReference type="STRING" id="4615.A0A199VXZ9"/>
<dbReference type="AlphaFoldDB" id="A0A199VXZ9"/>
<comment type="caution">
    <text evidence="1">The sequence shown here is derived from an EMBL/GenBank/DDBJ whole genome shotgun (WGS) entry which is preliminary data.</text>
</comment>
<dbReference type="PANTHER" id="PTHR31288:SF10">
    <property type="entry name" value="PROTEIN ESMERALDA 1"/>
    <property type="match status" value="1"/>
</dbReference>
<organism evidence="1 2">
    <name type="scientific">Ananas comosus</name>
    <name type="common">Pineapple</name>
    <name type="synonym">Ananas ananas</name>
    <dbReference type="NCBI Taxonomy" id="4615"/>
    <lineage>
        <taxon>Eukaryota</taxon>
        <taxon>Viridiplantae</taxon>
        <taxon>Streptophyta</taxon>
        <taxon>Embryophyta</taxon>
        <taxon>Tracheophyta</taxon>
        <taxon>Spermatophyta</taxon>
        <taxon>Magnoliopsida</taxon>
        <taxon>Liliopsida</taxon>
        <taxon>Poales</taxon>
        <taxon>Bromeliaceae</taxon>
        <taxon>Bromelioideae</taxon>
        <taxon>Ananas</taxon>
    </lineage>
</organism>
<sequence length="159" mass="18142">MVDFPIFQDMVAFSCCIFDGGEVEKQDMNAARERVGEESRINAPRMASIYKAEKTMIPLLEIFVTTQGGTSPFSDRSQEILVWWHSKTIKPDKRKLAVLFANPNIGWKALKRQLLNMRAHSDAKGIEIKRPNDSLYTFPCPDCMCRSNKTEVLKSLQAR</sequence>
<evidence type="ECO:0000313" key="2">
    <source>
        <dbReference type="Proteomes" id="UP000092600"/>
    </source>
</evidence>
<gene>
    <name evidence="1" type="ORF">ACMD2_25222</name>
</gene>
<dbReference type="InterPro" id="IPR024709">
    <property type="entry name" value="FucosylTrfase_pln"/>
</dbReference>
<protein>
    <submittedName>
        <fullName evidence="1">Uncharacterized protein</fullName>
    </submittedName>
</protein>
<proteinExistence type="predicted"/>
<dbReference type="PANTHER" id="PTHR31288">
    <property type="entry name" value="O-FUCOSYLTRANSFERASE FAMILY PROTEIN"/>
    <property type="match status" value="1"/>
</dbReference>
<name>A0A199VXZ9_ANACO</name>
<dbReference type="EMBL" id="LSRQ01000547">
    <property type="protein sequence ID" value="OAY82122.1"/>
    <property type="molecule type" value="Genomic_DNA"/>
</dbReference>
<dbReference type="Proteomes" id="UP000092600">
    <property type="component" value="Unassembled WGS sequence"/>
</dbReference>
<reference evidence="1 2" key="1">
    <citation type="journal article" date="2016" name="DNA Res.">
        <title>The draft genome of MD-2 pineapple using hybrid error correction of long reads.</title>
        <authorList>
            <person name="Redwan R.M."/>
            <person name="Saidin A."/>
            <person name="Kumar S.V."/>
        </authorList>
    </citation>
    <scope>NUCLEOTIDE SEQUENCE [LARGE SCALE GENOMIC DNA]</scope>
    <source>
        <strain evidence="2">cv. MD2</strain>
        <tissue evidence="1">Leaf</tissue>
    </source>
</reference>
<accession>A0A199VXZ9</accession>
<evidence type="ECO:0000313" key="1">
    <source>
        <dbReference type="EMBL" id="OAY82122.1"/>
    </source>
</evidence>